<dbReference type="EMBL" id="RBOC01000179">
    <property type="protein sequence ID" value="RMM04643.1"/>
    <property type="molecule type" value="Genomic_DNA"/>
</dbReference>
<accession>A0A0P9MCB6</accession>
<dbReference type="RefSeq" id="WP_055010585.1">
    <property type="nucleotide sequence ID" value="NZ_LJPW01000150.1"/>
</dbReference>
<organism evidence="2 5">
    <name type="scientific">Pseudomonas caricapapayae</name>
    <dbReference type="NCBI Taxonomy" id="46678"/>
    <lineage>
        <taxon>Bacteria</taxon>
        <taxon>Pseudomonadati</taxon>
        <taxon>Pseudomonadota</taxon>
        <taxon>Gammaproteobacteria</taxon>
        <taxon>Pseudomonadales</taxon>
        <taxon>Pseudomonadaceae</taxon>
        <taxon>Pseudomonas</taxon>
    </lineage>
</organism>
<evidence type="ECO:0000313" key="4">
    <source>
        <dbReference type="Proteomes" id="UP000269872"/>
    </source>
</evidence>
<dbReference type="InterPro" id="IPR008579">
    <property type="entry name" value="UGlyAH_Cupin_dom"/>
</dbReference>
<dbReference type="Proteomes" id="UP000278587">
    <property type="component" value="Unassembled WGS sequence"/>
</dbReference>
<evidence type="ECO:0000259" key="1">
    <source>
        <dbReference type="Pfam" id="PF05899"/>
    </source>
</evidence>
<reference evidence="4 5" key="1">
    <citation type="submission" date="2018-08" db="EMBL/GenBank/DDBJ databases">
        <title>Recombination of ecologically and evolutionarily significant loci maintains genetic cohesion in the Pseudomonas syringae species complex.</title>
        <authorList>
            <person name="Dillon M."/>
            <person name="Thakur S."/>
            <person name="Almeida R.N.D."/>
            <person name="Weir B.S."/>
            <person name="Guttman D.S."/>
        </authorList>
    </citation>
    <scope>NUCLEOTIDE SEQUENCE [LARGE SCALE GENOMIC DNA]</scope>
    <source>
        <strain evidence="2 5">ICMP 4086</strain>
        <strain evidence="3 4">ICMP 7496</strain>
    </source>
</reference>
<sequence>MAKINRRKATDEEKANSQQWEVWESGDVDRFEYQYDQSVHFIVQAGRAIIFGQDDHPVAIEPGDHVTIEKGFDGIWEISSAIVNRYEYLT</sequence>
<proteinExistence type="predicted"/>
<name>A0A0P9MCB6_9PSED</name>
<dbReference type="AlphaFoldDB" id="A0A0P9MCB6"/>
<protein>
    <recommendedName>
        <fullName evidence="1">(S)-ureidoglycine aminohydrolase cupin domain-containing protein</fullName>
    </recommendedName>
</protein>
<evidence type="ECO:0000313" key="2">
    <source>
        <dbReference type="EMBL" id="RMM04643.1"/>
    </source>
</evidence>
<dbReference type="Proteomes" id="UP000269872">
    <property type="component" value="Unassembled WGS sequence"/>
</dbReference>
<dbReference type="Pfam" id="PF05899">
    <property type="entry name" value="Cupin_3"/>
    <property type="match status" value="1"/>
</dbReference>
<dbReference type="EMBL" id="RBUY01000023">
    <property type="protein sequence ID" value="RMV78919.1"/>
    <property type="molecule type" value="Genomic_DNA"/>
</dbReference>
<dbReference type="InterPro" id="IPR014710">
    <property type="entry name" value="RmlC-like_jellyroll"/>
</dbReference>
<gene>
    <name evidence="3" type="ORF">ALP05_03250</name>
    <name evidence="2" type="ORF">ALQ84_02161</name>
</gene>
<evidence type="ECO:0000313" key="5">
    <source>
        <dbReference type="Proteomes" id="UP000278587"/>
    </source>
</evidence>
<dbReference type="Gene3D" id="2.60.120.10">
    <property type="entry name" value="Jelly Rolls"/>
    <property type="match status" value="1"/>
</dbReference>
<comment type="caution">
    <text evidence="2">The sequence shown here is derived from an EMBL/GenBank/DDBJ whole genome shotgun (WGS) entry which is preliminary data.</text>
</comment>
<dbReference type="OrthoDB" id="6904003at2"/>
<feature type="domain" description="(S)-ureidoglycine aminohydrolase cupin" evidence="1">
    <location>
        <begin position="15"/>
        <end position="85"/>
    </location>
</feature>
<evidence type="ECO:0000313" key="3">
    <source>
        <dbReference type="EMBL" id="RMV78919.1"/>
    </source>
</evidence>